<feature type="domain" description="Glycoside hydrolase family 31 N-terminal" evidence="4">
    <location>
        <begin position="106"/>
        <end position="254"/>
    </location>
</feature>
<feature type="domain" description="Glycosyl hydrolase family 31 C-terminal" evidence="5">
    <location>
        <begin position="621"/>
        <end position="709"/>
    </location>
</feature>
<dbReference type="InterPro" id="IPR025887">
    <property type="entry name" value="Glyco_hydro_31_N_dom"/>
</dbReference>
<name>A0A660CFP5_9PSEU</name>
<evidence type="ECO:0000313" key="6">
    <source>
        <dbReference type="EMBL" id="TWH20339.1"/>
    </source>
</evidence>
<dbReference type="InterPro" id="IPR013780">
    <property type="entry name" value="Glyco_hydro_b"/>
</dbReference>
<gene>
    <name evidence="6" type="ORF">JD82_02185</name>
</gene>
<dbReference type="OrthoDB" id="176168at2"/>
<dbReference type="Proteomes" id="UP000317303">
    <property type="component" value="Unassembled WGS sequence"/>
</dbReference>
<dbReference type="GO" id="GO:0004553">
    <property type="term" value="F:hydrolase activity, hydrolyzing O-glycosyl compounds"/>
    <property type="evidence" value="ECO:0007669"/>
    <property type="project" value="InterPro"/>
</dbReference>
<dbReference type="EMBL" id="VLJV01000001">
    <property type="protein sequence ID" value="TWH20339.1"/>
    <property type="molecule type" value="Genomic_DNA"/>
</dbReference>
<protein>
    <submittedName>
        <fullName evidence="6">Alpha-D-xyloside xylohydrolase</fullName>
    </submittedName>
</protein>
<evidence type="ECO:0000259" key="3">
    <source>
        <dbReference type="Pfam" id="PF01055"/>
    </source>
</evidence>
<reference evidence="6 7" key="1">
    <citation type="submission" date="2019-07" db="EMBL/GenBank/DDBJ databases">
        <title>R&amp;d 2014.</title>
        <authorList>
            <person name="Klenk H.-P."/>
        </authorList>
    </citation>
    <scope>NUCLEOTIDE SEQUENCE [LARGE SCALE GENOMIC DNA]</scope>
    <source>
        <strain evidence="6 7">DSM 43194</strain>
    </source>
</reference>
<dbReference type="InterPro" id="IPR017853">
    <property type="entry name" value="GH"/>
</dbReference>
<dbReference type="InterPro" id="IPR000322">
    <property type="entry name" value="Glyco_hydro_31_TIM"/>
</dbReference>
<dbReference type="Pfam" id="PF21365">
    <property type="entry name" value="Glyco_hydro_31_3rd"/>
    <property type="match status" value="1"/>
</dbReference>
<evidence type="ECO:0000313" key="7">
    <source>
        <dbReference type="Proteomes" id="UP000317303"/>
    </source>
</evidence>
<dbReference type="AlphaFoldDB" id="A0A660CFP5"/>
<keyword evidence="2" id="KW-0326">Glycosidase</keyword>
<dbReference type="SUPFAM" id="SSF74650">
    <property type="entry name" value="Galactose mutarotase-like"/>
    <property type="match status" value="1"/>
</dbReference>
<sequence length="778" mass="84860">MTEHHLLREVEEVTRRTGTAGGGVTARVRAVSCRRGSDGIGYLTGESLAEQGIETTMPNLPELDTPPLDTLDVTVGIEWIGRDTLRLTVTPADRPLSAPAGTEHGIVRANGQALAGGDAGVTVEDRDEAVVVTGGRMRVVMERRPFALSIEDTETGALLLDTAGKLRQVAGLPIAPAVLLGDSTRLNLELGPDEEILGFGEQFGRFVKNGQRLRLRVEDALGTGTGLSYKPAPVWWSTAGYLALVNTGATVEADVGHSRNGVLGIEAECGELDLYVVAAPEPKRALTGYAELTGRGCAPPLWALGYWLGRCRYHSSAEMVEVGRMLREHEVPADILHADPDWLVVDRLNCDFIWNTERFGDRAEFVKELERLGLRLSVWELPYLDPASPRYAEAAERGYLVTDAEGAVAGIAGTPVPDDRPRALLDFTNPDARRWWQQLHGPFLDDGVAVFKTDFGEGLPDDVRLADGTAAEHAHNLYPLQYNGAVSDAIAEHTGRPPLVWGRSGWAGSHRYPAQWGGDAESTVSGMRATLRGGLSHAMSMPGLWGHDIGGFFGPELTPELYVRWTQFGALSPLMRAHGLRPREPWAFGEQALTIARDWIRLRYSLLPYLWQVAHESARNGWPMLRPLTLEFPRDALATTRDDAFLLGSDLLAVPIFDDGGEPVRRRFYVPEGGWTDLITGARYTGPALHTDTVPLDRMPVLVRDGAVLPRVEVGQEVRGTDDLVDAPWQLHVYGPAPATVELLDFAGEPFTVEMDSSGGDSPIPVTIIRHDLGETRS</sequence>
<dbReference type="Gene3D" id="3.20.20.80">
    <property type="entry name" value="Glycosidases"/>
    <property type="match status" value="1"/>
</dbReference>
<dbReference type="InterPro" id="IPR011013">
    <property type="entry name" value="Gal_mutarotase_sf_dom"/>
</dbReference>
<dbReference type="Gene3D" id="2.60.40.1760">
    <property type="entry name" value="glycosyl hydrolase (family 31)"/>
    <property type="match status" value="1"/>
</dbReference>
<dbReference type="CDD" id="cd06593">
    <property type="entry name" value="GH31_xylosidase_YicI"/>
    <property type="match status" value="1"/>
</dbReference>
<evidence type="ECO:0000259" key="5">
    <source>
        <dbReference type="Pfam" id="PF21365"/>
    </source>
</evidence>
<dbReference type="Gene3D" id="2.60.40.1180">
    <property type="entry name" value="Golgi alpha-mannosidase II"/>
    <property type="match status" value="1"/>
</dbReference>
<evidence type="ECO:0000256" key="2">
    <source>
        <dbReference type="RuleBase" id="RU361185"/>
    </source>
</evidence>
<feature type="domain" description="Glycoside hydrolase family 31 TIM barrel" evidence="3">
    <location>
        <begin position="299"/>
        <end position="612"/>
    </location>
</feature>
<dbReference type="Pfam" id="PF01055">
    <property type="entry name" value="Glyco_hydro_31_2nd"/>
    <property type="match status" value="1"/>
</dbReference>
<dbReference type="PANTHER" id="PTHR22762:SF144">
    <property type="entry name" value="ALPHA-XYLOSIDASE"/>
    <property type="match status" value="1"/>
</dbReference>
<dbReference type="CDD" id="cd14752">
    <property type="entry name" value="GH31_N"/>
    <property type="match status" value="1"/>
</dbReference>
<dbReference type="InterPro" id="IPR048395">
    <property type="entry name" value="Glyco_hydro_31_C"/>
</dbReference>
<comment type="similarity">
    <text evidence="1 2">Belongs to the glycosyl hydrolase 31 family.</text>
</comment>
<keyword evidence="7" id="KW-1185">Reference proteome</keyword>
<keyword evidence="2 6" id="KW-0378">Hydrolase</keyword>
<dbReference type="SUPFAM" id="SSF51011">
    <property type="entry name" value="Glycosyl hydrolase domain"/>
    <property type="match status" value="1"/>
</dbReference>
<dbReference type="Pfam" id="PF13802">
    <property type="entry name" value="Gal_mutarotas_2"/>
    <property type="match status" value="1"/>
</dbReference>
<evidence type="ECO:0000256" key="1">
    <source>
        <dbReference type="ARBA" id="ARBA00007806"/>
    </source>
</evidence>
<organism evidence="6 7">
    <name type="scientific">Prauserella rugosa</name>
    <dbReference type="NCBI Taxonomy" id="43354"/>
    <lineage>
        <taxon>Bacteria</taxon>
        <taxon>Bacillati</taxon>
        <taxon>Actinomycetota</taxon>
        <taxon>Actinomycetes</taxon>
        <taxon>Pseudonocardiales</taxon>
        <taxon>Pseudonocardiaceae</taxon>
        <taxon>Prauserella</taxon>
    </lineage>
</organism>
<dbReference type="RefSeq" id="WP_051757911.1">
    <property type="nucleotide sequence ID" value="NZ_JOIJ01000011.1"/>
</dbReference>
<proteinExistence type="inferred from homology"/>
<evidence type="ECO:0000259" key="4">
    <source>
        <dbReference type="Pfam" id="PF13802"/>
    </source>
</evidence>
<dbReference type="PANTHER" id="PTHR22762">
    <property type="entry name" value="ALPHA-GLUCOSIDASE"/>
    <property type="match status" value="1"/>
</dbReference>
<accession>A0A660CFP5</accession>
<dbReference type="SUPFAM" id="SSF51445">
    <property type="entry name" value="(Trans)glycosidases"/>
    <property type="match status" value="1"/>
</dbReference>
<comment type="caution">
    <text evidence="6">The sequence shown here is derived from an EMBL/GenBank/DDBJ whole genome shotgun (WGS) entry which is preliminary data.</text>
</comment>
<dbReference type="GO" id="GO:0030246">
    <property type="term" value="F:carbohydrate binding"/>
    <property type="evidence" value="ECO:0007669"/>
    <property type="project" value="InterPro"/>
</dbReference>
<dbReference type="GO" id="GO:0005975">
    <property type="term" value="P:carbohydrate metabolic process"/>
    <property type="evidence" value="ECO:0007669"/>
    <property type="project" value="InterPro"/>
</dbReference>